<gene>
    <name evidence="1" type="ORF">ANN_19902</name>
</gene>
<sequence length="364" mass="42126">MARGTEFGVVKASIGIYTVICLQPFIPSPPLHDILAALCTSTTGERDSCRIRTSTCRFAVQSSEVQFLRANEACNYYAHHLKSVKKVVQSFDLDDAAAIQIRQELLNDRKIEKEVMDIKTNFGYLPDAIIQLERSGVEIVEQIIMMRTIVNKMSAVEGEIGKRVGKKMNRVAAFIFFACISRPSLAASRNCFTPANMSESAQWRRDSSFWILRSSFYKLTSEFLINVLPTLLEYVPCQQRLQMWFMHDGTPTHFFLSEREHLTLTFQDRWIDWGSLTPWPARSPNLNPLAFGYREQPERVEPNRIPSLLLDYRLMGRRDIGRPLTRWTEILLDLKQVKQPKSMREEGEGEEEEDTLRYQILRYI</sequence>
<dbReference type="Gene3D" id="3.30.420.10">
    <property type="entry name" value="Ribonuclease H-like superfamily/Ribonuclease H"/>
    <property type="match status" value="1"/>
</dbReference>
<dbReference type="EMBL" id="JAJSOF020000031">
    <property type="protein sequence ID" value="KAJ4431305.1"/>
    <property type="molecule type" value="Genomic_DNA"/>
</dbReference>
<comment type="caution">
    <text evidence="1">The sequence shown here is derived from an EMBL/GenBank/DDBJ whole genome shotgun (WGS) entry which is preliminary data.</text>
</comment>
<name>A0ABQ8SBD2_PERAM</name>
<dbReference type="PANTHER" id="PTHR47326:SF1">
    <property type="entry name" value="HTH PSQ-TYPE DOMAIN-CONTAINING PROTEIN"/>
    <property type="match status" value="1"/>
</dbReference>
<organism evidence="1 2">
    <name type="scientific">Periplaneta americana</name>
    <name type="common">American cockroach</name>
    <name type="synonym">Blatta americana</name>
    <dbReference type="NCBI Taxonomy" id="6978"/>
    <lineage>
        <taxon>Eukaryota</taxon>
        <taxon>Metazoa</taxon>
        <taxon>Ecdysozoa</taxon>
        <taxon>Arthropoda</taxon>
        <taxon>Hexapoda</taxon>
        <taxon>Insecta</taxon>
        <taxon>Pterygota</taxon>
        <taxon>Neoptera</taxon>
        <taxon>Polyneoptera</taxon>
        <taxon>Dictyoptera</taxon>
        <taxon>Blattodea</taxon>
        <taxon>Blattoidea</taxon>
        <taxon>Blattidae</taxon>
        <taxon>Blattinae</taxon>
        <taxon>Periplaneta</taxon>
    </lineage>
</organism>
<protein>
    <submittedName>
        <fullName evidence="1">Uncharacterized protein</fullName>
    </submittedName>
</protein>
<dbReference type="InterPro" id="IPR036397">
    <property type="entry name" value="RNaseH_sf"/>
</dbReference>
<evidence type="ECO:0000313" key="2">
    <source>
        <dbReference type="Proteomes" id="UP001148838"/>
    </source>
</evidence>
<reference evidence="1 2" key="1">
    <citation type="journal article" date="2022" name="Allergy">
        <title>Genome assembly and annotation of Periplaneta americana reveal a comprehensive cockroach allergen profile.</title>
        <authorList>
            <person name="Wang L."/>
            <person name="Xiong Q."/>
            <person name="Saelim N."/>
            <person name="Wang L."/>
            <person name="Nong W."/>
            <person name="Wan A.T."/>
            <person name="Shi M."/>
            <person name="Liu X."/>
            <person name="Cao Q."/>
            <person name="Hui J.H.L."/>
            <person name="Sookrung N."/>
            <person name="Leung T.F."/>
            <person name="Tungtrongchitr A."/>
            <person name="Tsui S.K.W."/>
        </authorList>
    </citation>
    <scope>NUCLEOTIDE SEQUENCE [LARGE SCALE GENOMIC DNA]</scope>
    <source>
        <strain evidence="1">PWHHKU_190912</strain>
    </source>
</reference>
<proteinExistence type="predicted"/>
<evidence type="ECO:0000313" key="1">
    <source>
        <dbReference type="EMBL" id="KAJ4431305.1"/>
    </source>
</evidence>
<accession>A0ABQ8SBD2</accession>
<keyword evidence="2" id="KW-1185">Reference proteome</keyword>
<dbReference type="PANTHER" id="PTHR47326">
    <property type="entry name" value="TRANSPOSABLE ELEMENT TC3 TRANSPOSASE-LIKE PROTEIN"/>
    <property type="match status" value="1"/>
</dbReference>
<dbReference type="Proteomes" id="UP001148838">
    <property type="component" value="Unassembled WGS sequence"/>
</dbReference>